<comment type="caution">
    <text evidence="1">The sequence shown here is derived from an EMBL/GenBank/DDBJ whole genome shotgun (WGS) entry which is preliminary data.</text>
</comment>
<organism evidence="1 2">
    <name type="scientific">Novosphingobium aquae</name>
    <dbReference type="NCBI Taxonomy" id="3133435"/>
    <lineage>
        <taxon>Bacteria</taxon>
        <taxon>Pseudomonadati</taxon>
        <taxon>Pseudomonadota</taxon>
        <taxon>Alphaproteobacteria</taxon>
        <taxon>Sphingomonadales</taxon>
        <taxon>Sphingomonadaceae</taxon>
        <taxon>Novosphingobium</taxon>
    </lineage>
</organism>
<gene>
    <name evidence="1" type="ORF">WG900_03600</name>
</gene>
<keyword evidence="2" id="KW-1185">Reference proteome</keyword>
<accession>A0ABU8S4Y7</accession>
<evidence type="ECO:0008006" key="3">
    <source>
        <dbReference type="Google" id="ProtNLM"/>
    </source>
</evidence>
<dbReference type="SUPFAM" id="SSF48576">
    <property type="entry name" value="Terpenoid synthases"/>
    <property type="match status" value="1"/>
</dbReference>
<evidence type="ECO:0000313" key="1">
    <source>
        <dbReference type="EMBL" id="MEJ6009001.1"/>
    </source>
</evidence>
<protein>
    <recommendedName>
        <fullName evidence="3">Phytoene synthase</fullName>
    </recommendedName>
</protein>
<reference evidence="1 2" key="1">
    <citation type="submission" date="2024-03" db="EMBL/GenBank/DDBJ databases">
        <authorList>
            <person name="Jo J.-H."/>
        </authorList>
    </citation>
    <scope>NUCLEOTIDE SEQUENCE [LARGE SCALE GENOMIC DNA]</scope>
    <source>
        <strain evidence="1 2">AS3R-12</strain>
    </source>
</reference>
<name>A0ABU8S4Y7_9SPHN</name>
<evidence type="ECO:0000313" key="2">
    <source>
        <dbReference type="Proteomes" id="UP001379235"/>
    </source>
</evidence>
<dbReference type="RefSeq" id="WP_339964719.1">
    <property type="nucleotide sequence ID" value="NZ_JBBHJY010000001.1"/>
</dbReference>
<sequence>MNALAMDAVLIDGLSPLYRLALAYAPGPAKPAWLSFLSLDTRLAGLLRQARDPVLAQIRLAWWRERLEQAPCDRPRGEPLLARFADWPDGGSALSPLVDGWEALLGDPPLPLAALESFAQGRAAGISALAACMGLADPAPDLARSWAMADLACHLGDPREQALALKGLADCPAPAGLPRALRPLLVLQRVSTRAARKGGAAHLTTPAALFTAMRAGLLGC</sequence>
<proteinExistence type="predicted"/>
<dbReference type="InterPro" id="IPR008949">
    <property type="entry name" value="Isoprenoid_synthase_dom_sf"/>
</dbReference>
<dbReference type="EMBL" id="JBBHJY010000001">
    <property type="protein sequence ID" value="MEJ6009001.1"/>
    <property type="molecule type" value="Genomic_DNA"/>
</dbReference>
<dbReference type="Proteomes" id="UP001379235">
    <property type="component" value="Unassembled WGS sequence"/>
</dbReference>